<dbReference type="PANTHER" id="PTHR39077:SF1">
    <property type="entry name" value="E3 UBIQUITIN-PROTEIN LIGASE APD1-4 MIDDLE DOMAIN-CONTAINING PROTEIN"/>
    <property type="match status" value="1"/>
</dbReference>
<keyword evidence="5" id="KW-1185">Reference proteome</keyword>
<proteinExistence type="predicted"/>
<feature type="transmembrane region" description="Helical" evidence="2">
    <location>
        <begin position="30"/>
        <end position="55"/>
    </location>
</feature>
<keyword evidence="2" id="KW-1133">Transmembrane helix</keyword>
<evidence type="ECO:0000313" key="5">
    <source>
        <dbReference type="Proteomes" id="UP001249851"/>
    </source>
</evidence>
<feature type="compositionally biased region" description="Polar residues" evidence="1">
    <location>
        <begin position="367"/>
        <end position="391"/>
    </location>
</feature>
<evidence type="ECO:0000313" key="4">
    <source>
        <dbReference type="EMBL" id="KAK2550982.1"/>
    </source>
</evidence>
<feature type="compositionally biased region" description="Basic and acidic residues" evidence="1">
    <location>
        <begin position="512"/>
        <end position="530"/>
    </location>
</feature>
<organism evidence="4 5">
    <name type="scientific">Acropora cervicornis</name>
    <name type="common">Staghorn coral</name>
    <dbReference type="NCBI Taxonomy" id="6130"/>
    <lineage>
        <taxon>Eukaryota</taxon>
        <taxon>Metazoa</taxon>
        <taxon>Cnidaria</taxon>
        <taxon>Anthozoa</taxon>
        <taxon>Hexacorallia</taxon>
        <taxon>Scleractinia</taxon>
        <taxon>Astrocoeniina</taxon>
        <taxon>Acroporidae</taxon>
        <taxon>Acropora</taxon>
    </lineage>
</organism>
<evidence type="ECO:0000259" key="3">
    <source>
        <dbReference type="Pfam" id="PF16041"/>
    </source>
</evidence>
<keyword evidence="2" id="KW-0472">Membrane</keyword>
<evidence type="ECO:0000256" key="2">
    <source>
        <dbReference type="SAM" id="Phobius"/>
    </source>
</evidence>
<dbReference type="Pfam" id="PF16041">
    <property type="entry name" value="APD1-4_M"/>
    <property type="match status" value="1"/>
</dbReference>
<reference evidence="4" key="1">
    <citation type="journal article" date="2023" name="G3 (Bethesda)">
        <title>Whole genome assembly and annotation of the endangered Caribbean coral Acropora cervicornis.</title>
        <authorList>
            <person name="Selwyn J.D."/>
            <person name="Vollmer S.V."/>
        </authorList>
    </citation>
    <scope>NUCLEOTIDE SEQUENCE</scope>
    <source>
        <strain evidence="4">K2</strain>
    </source>
</reference>
<dbReference type="Proteomes" id="UP001249851">
    <property type="component" value="Unassembled WGS sequence"/>
</dbReference>
<accession>A0AAD9UVA6</accession>
<dbReference type="AlphaFoldDB" id="A0AAD9UVA6"/>
<feature type="compositionally biased region" description="Polar residues" evidence="1">
    <location>
        <begin position="415"/>
        <end position="424"/>
    </location>
</feature>
<gene>
    <name evidence="4" type="ORF">P5673_028198</name>
</gene>
<feature type="region of interest" description="Disordered" evidence="1">
    <location>
        <begin position="345"/>
        <end position="425"/>
    </location>
</feature>
<reference evidence="4" key="2">
    <citation type="journal article" date="2023" name="Science">
        <title>Genomic signatures of disease resistance in endangered staghorn corals.</title>
        <authorList>
            <person name="Vollmer S.V."/>
            <person name="Selwyn J.D."/>
            <person name="Despard B.A."/>
            <person name="Roesel C.L."/>
        </authorList>
    </citation>
    <scope>NUCLEOTIDE SEQUENCE</scope>
    <source>
        <strain evidence="4">K2</strain>
    </source>
</reference>
<dbReference type="PANTHER" id="PTHR39077">
    <property type="entry name" value="DUF4793 DOMAIN-CONTAINING PROTEIN"/>
    <property type="match status" value="1"/>
</dbReference>
<sequence length="667" mass="75197">MAACASPAEIVYVPENIDGRQYVNYHRFRLRVFICSGMSMLTILSAAIALLILILNVSMPLAQKYDFAEGDMRMISVSTAFCEEISLGGDTFDRKLWILKSLATRPEWQVTNISAEILISKHRYWYKGFYLLKGSAISIKAESDSMLKLFIFKDKTGLNEWIERTDDASHHTSANQRSFKPTRKPTRISYNLKIPESGSYFVLFKFFEEESSYVRFQVDLKIKRIVYDLTSPVYSCIAGAKETCSGKLLFRSSEVGVVEIPQRSSGKSYLSNVIVVTWHCKPRIWFYLAVFVGPILLLSVVCSVFYHLVISRKRMKRIYKLAARRQQVLRSASAAGLNISFGNRSSNGSVTGGGGGGGGPPSRTTSIRTNDNHSISSRAPFQQPVVTTMYTGSPIHGSAESGSDTDEEHEPIDSVENQTQQSSVDGIPLTSLEVTVHRQPSFSTFQSSEDESTVSPYVVKKSRDTKWRTVFDLQKAREKLPRETNTIPRRYSCDELRANDQGDGQLSTNKKARGDCHGERSNSLPRDGRGKMPNGTIPSMSHTRRNSNDELYDRAILEHSSVLHTRDCGNTLPTHTSNDHLRAEKYLVHRRHPSLPVLQCQNDWQRAWAHPLDRSFSSLEASSNDEASCEGQENIVEKQDTKARTHSKRKREIGWSPRLSMVYESEL</sequence>
<evidence type="ECO:0000256" key="1">
    <source>
        <dbReference type="SAM" id="MobiDB-lite"/>
    </source>
</evidence>
<feature type="transmembrane region" description="Helical" evidence="2">
    <location>
        <begin position="284"/>
        <end position="310"/>
    </location>
</feature>
<dbReference type="InterPro" id="IPR032010">
    <property type="entry name" value="APD1-4_M"/>
</dbReference>
<dbReference type="EMBL" id="JARQWQ010000103">
    <property type="protein sequence ID" value="KAK2550982.1"/>
    <property type="molecule type" value="Genomic_DNA"/>
</dbReference>
<feature type="compositionally biased region" description="Gly residues" evidence="1">
    <location>
        <begin position="350"/>
        <end position="360"/>
    </location>
</feature>
<feature type="region of interest" description="Disordered" evidence="1">
    <location>
        <begin position="491"/>
        <end position="546"/>
    </location>
</feature>
<comment type="caution">
    <text evidence="4">The sequence shown here is derived from an EMBL/GenBank/DDBJ whole genome shotgun (WGS) entry which is preliminary data.</text>
</comment>
<name>A0AAD9UVA6_ACRCE</name>
<feature type="domain" description="E3 ubiquitin-protein ligase APD1-4 middle" evidence="3">
    <location>
        <begin position="192"/>
        <end position="299"/>
    </location>
</feature>
<feature type="region of interest" description="Disordered" evidence="1">
    <location>
        <begin position="624"/>
        <end position="651"/>
    </location>
</feature>
<keyword evidence="2" id="KW-0812">Transmembrane</keyword>
<feature type="compositionally biased region" description="Basic and acidic residues" evidence="1">
    <location>
        <begin position="491"/>
        <end position="500"/>
    </location>
</feature>
<protein>
    <recommendedName>
        <fullName evidence="3">E3 ubiquitin-protein ligase APD1-4 middle domain-containing protein</fullName>
    </recommendedName>
</protein>